<keyword evidence="2" id="KW-0472">Membrane</keyword>
<evidence type="ECO:0008006" key="5">
    <source>
        <dbReference type="Google" id="ProtNLM"/>
    </source>
</evidence>
<protein>
    <recommendedName>
        <fullName evidence="5">Transmembrane protein</fullName>
    </recommendedName>
</protein>
<feature type="transmembrane region" description="Helical" evidence="2">
    <location>
        <begin position="81"/>
        <end position="105"/>
    </location>
</feature>
<organism evidence="3 4">
    <name type="scientific">Xylocopa violacea</name>
    <name type="common">Violet carpenter bee</name>
    <name type="synonym">Apis violacea</name>
    <dbReference type="NCBI Taxonomy" id="135666"/>
    <lineage>
        <taxon>Eukaryota</taxon>
        <taxon>Metazoa</taxon>
        <taxon>Ecdysozoa</taxon>
        <taxon>Arthropoda</taxon>
        <taxon>Hexapoda</taxon>
        <taxon>Insecta</taxon>
        <taxon>Pterygota</taxon>
        <taxon>Neoptera</taxon>
        <taxon>Endopterygota</taxon>
        <taxon>Hymenoptera</taxon>
        <taxon>Apocrita</taxon>
        <taxon>Aculeata</taxon>
        <taxon>Apoidea</taxon>
        <taxon>Anthophila</taxon>
        <taxon>Apidae</taxon>
        <taxon>Xylocopa</taxon>
        <taxon>Xylocopa</taxon>
    </lineage>
</organism>
<feature type="region of interest" description="Disordered" evidence="1">
    <location>
        <begin position="165"/>
        <end position="196"/>
    </location>
</feature>
<name>A0ABP1NTY1_XYLVO</name>
<evidence type="ECO:0000313" key="3">
    <source>
        <dbReference type="EMBL" id="CAL7943349.1"/>
    </source>
</evidence>
<comment type="caution">
    <text evidence="3">The sequence shown here is derived from an EMBL/GenBank/DDBJ whole genome shotgun (WGS) entry which is preliminary data.</text>
</comment>
<proteinExistence type="predicted"/>
<dbReference type="Proteomes" id="UP001642520">
    <property type="component" value="Unassembled WGS sequence"/>
</dbReference>
<feature type="compositionally biased region" description="Basic and acidic residues" evidence="1">
    <location>
        <begin position="182"/>
        <end position="196"/>
    </location>
</feature>
<keyword evidence="2" id="KW-1133">Transmembrane helix</keyword>
<keyword evidence="4" id="KW-1185">Reference proteome</keyword>
<evidence type="ECO:0000256" key="1">
    <source>
        <dbReference type="SAM" id="MobiDB-lite"/>
    </source>
</evidence>
<reference evidence="3 4" key="1">
    <citation type="submission" date="2024-08" db="EMBL/GenBank/DDBJ databases">
        <authorList>
            <person name="Will J Nash"/>
            <person name="Angela Man"/>
            <person name="Seanna McTaggart"/>
            <person name="Kendall Baker"/>
            <person name="Tom Barker"/>
            <person name="Leah Catchpole"/>
            <person name="Alex Durrant"/>
            <person name="Karim Gharbi"/>
            <person name="Naomi Irish"/>
            <person name="Gemy Kaithakottil"/>
            <person name="Debby Ku"/>
            <person name="Aaliyah Providence"/>
            <person name="Felix Shaw"/>
            <person name="David Swarbreck"/>
            <person name="Chris Watkins"/>
            <person name="Ann M. McCartney"/>
            <person name="Giulio Formenti"/>
            <person name="Alice Mouton"/>
            <person name="Noel Vella"/>
            <person name="Bjorn M von Reumont"/>
            <person name="Adriana Vella"/>
            <person name="Wilfried Haerty"/>
        </authorList>
    </citation>
    <scope>NUCLEOTIDE SEQUENCE [LARGE SCALE GENOMIC DNA]</scope>
</reference>
<keyword evidence="2" id="KW-0812">Transmembrane</keyword>
<evidence type="ECO:0000256" key="2">
    <source>
        <dbReference type="SAM" id="Phobius"/>
    </source>
</evidence>
<dbReference type="EMBL" id="CAXAJV020001293">
    <property type="protein sequence ID" value="CAL7943349.1"/>
    <property type="molecule type" value="Genomic_DNA"/>
</dbReference>
<sequence>MFDRGYIGEEKRRHAHGGLAVWSTGRGESADSILTHSSPLFLFPSFRASSPASLRLPFLPSSSWSSSTSQLFSLRRGSLSLFLSTSPLSFFFSFFFFFFFLLLLLQSFDTTRRTSARCTRMSHDFSQTLSPKLASLLERITYNYSKTRLHGAWERHSTLVMPSQSPVHIGPLEESRLEEEAEPRGDADARRPRTRR</sequence>
<accession>A0ABP1NTY1</accession>
<gene>
    <name evidence="3" type="ORF">XYLVIOL_LOCUS6036</name>
</gene>
<evidence type="ECO:0000313" key="4">
    <source>
        <dbReference type="Proteomes" id="UP001642520"/>
    </source>
</evidence>